<dbReference type="InterPro" id="IPR039425">
    <property type="entry name" value="RNA_pol_sigma-70-like"/>
</dbReference>
<dbReference type="InterPro" id="IPR013325">
    <property type="entry name" value="RNA_pol_sigma_r2"/>
</dbReference>
<reference evidence="8" key="1">
    <citation type="journal article" date="2019" name="Int. J. Syst. Evol. Microbiol.">
        <title>The Global Catalogue of Microorganisms (GCM) 10K type strain sequencing project: providing services to taxonomists for standard genome sequencing and annotation.</title>
        <authorList>
            <consortium name="The Broad Institute Genomics Platform"/>
            <consortium name="The Broad Institute Genome Sequencing Center for Infectious Disease"/>
            <person name="Wu L."/>
            <person name="Ma J."/>
        </authorList>
    </citation>
    <scope>NUCLEOTIDE SEQUENCE [LARGE SCALE GENOMIC DNA]</scope>
    <source>
        <strain evidence="8">JCM 31920</strain>
    </source>
</reference>
<keyword evidence="2" id="KW-0805">Transcription regulation</keyword>
<dbReference type="SUPFAM" id="SSF88946">
    <property type="entry name" value="Sigma2 domain of RNA polymerase sigma factors"/>
    <property type="match status" value="1"/>
</dbReference>
<feature type="domain" description="RNA polymerase sigma-70 region 2" evidence="5">
    <location>
        <begin position="21"/>
        <end position="87"/>
    </location>
</feature>
<evidence type="ECO:0000313" key="8">
    <source>
        <dbReference type="Proteomes" id="UP001501508"/>
    </source>
</evidence>
<accession>A0ABP8LY59</accession>
<gene>
    <name evidence="7" type="ORF">GCM10023091_23330</name>
</gene>
<dbReference type="Pfam" id="PF08281">
    <property type="entry name" value="Sigma70_r4_2"/>
    <property type="match status" value="1"/>
</dbReference>
<dbReference type="InterPro" id="IPR007627">
    <property type="entry name" value="RNA_pol_sigma70_r2"/>
</dbReference>
<evidence type="ECO:0000256" key="4">
    <source>
        <dbReference type="ARBA" id="ARBA00023163"/>
    </source>
</evidence>
<dbReference type="InterPro" id="IPR036388">
    <property type="entry name" value="WH-like_DNA-bd_sf"/>
</dbReference>
<dbReference type="RefSeq" id="WP_345029221.1">
    <property type="nucleotide sequence ID" value="NZ_BAABEY010000024.1"/>
</dbReference>
<keyword evidence="4" id="KW-0804">Transcription</keyword>
<dbReference type="PANTHER" id="PTHR43133:SF46">
    <property type="entry name" value="RNA POLYMERASE SIGMA-70 FACTOR ECF SUBFAMILY"/>
    <property type="match status" value="1"/>
</dbReference>
<keyword evidence="3" id="KW-0731">Sigma factor</keyword>
<evidence type="ECO:0000313" key="7">
    <source>
        <dbReference type="EMBL" id="GAA4440138.1"/>
    </source>
</evidence>
<dbReference type="EMBL" id="BAABEY010000024">
    <property type="protein sequence ID" value="GAA4440138.1"/>
    <property type="molecule type" value="Genomic_DNA"/>
</dbReference>
<name>A0ABP8LY59_9BACT</name>
<evidence type="ECO:0000256" key="3">
    <source>
        <dbReference type="ARBA" id="ARBA00023082"/>
    </source>
</evidence>
<comment type="similarity">
    <text evidence="1">Belongs to the sigma-70 factor family. ECF subfamily.</text>
</comment>
<dbReference type="Gene3D" id="1.10.10.10">
    <property type="entry name" value="Winged helix-like DNA-binding domain superfamily/Winged helix DNA-binding domain"/>
    <property type="match status" value="1"/>
</dbReference>
<proteinExistence type="inferred from homology"/>
<sequence>MDDHALWEAFTRGDRSALEFMYQKNIRILIAYGFRISNDRDLVQDSIQDLFIELWDGRERLSAVASIKSYLLKSLRYKIVRSVRYAKTEALGDADYQVEYDHFESRMLEEETKVQNNQRLHAAIERLPKRQREAIHLRYFQELSNDEVAALMGVNYQSACKFIYTALKNLRDVMLLIWAVSC</sequence>
<organism evidence="7 8">
    <name type="scientific">Ravibacter arvi</name>
    <dbReference type="NCBI Taxonomy" id="2051041"/>
    <lineage>
        <taxon>Bacteria</taxon>
        <taxon>Pseudomonadati</taxon>
        <taxon>Bacteroidota</taxon>
        <taxon>Cytophagia</taxon>
        <taxon>Cytophagales</taxon>
        <taxon>Spirosomataceae</taxon>
        <taxon>Ravibacter</taxon>
    </lineage>
</organism>
<comment type="caution">
    <text evidence="7">The sequence shown here is derived from an EMBL/GenBank/DDBJ whole genome shotgun (WGS) entry which is preliminary data.</text>
</comment>
<dbReference type="SUPFAM" id="SSF88659">
    <property type="entry name" value="Sigma3 and sigma4 domains of RNA polymerase sigma factors"/>
    <property type="match status" value="1"/>
</dbReference>
<evidence type="ECO:0000259" key="6">
    <source>
        <dbReference type="Pfam" id="PF08281"/>
    </source>
</evidence>
<protein>
    <submittedName>
        <fullName evidence="7">Sigma-70 family RNA polymerase sigma factor</fullName>
    </submittedName>
</protein>
<dbReference type="InterPro" id="IPR013249">
    <property type="entry name" value="RNA_pol_sigma70_r4_t2"/>
</dbReference>
<dbReference type="CDD" id="cd06171">
    <property type="entry name" value="Sigma70_r4"/>
    <property type="match status" value="1"/>
</dbReference>
<dbReference type="NCBIfam" id="TIGR02937">
    <property type="entry name" value="sigma70-ECF"/>
    <property type="match status" value="1"/>
</dbReference>
<dbReference type="InterPro" id="IPR013324">
    <property type="entry name" value="RNA_pol_sigma_r3/r4-like"/>
</dbReference>
<dbReference type="PANTHER" id="PTHR43133">
    <property type="entry name" value="RNA POLYMERASE ECF-TYPE SIGMA FACTO"/>
    <property type="match status" value="1"/>
</dbReference>
<dbReference type="InterPro" id="IPR014284">
    <property type="entry name" value="RNA_pol_sigma-70_dom"/>
</dbReference>
<keyword evidence="8" id="KW-1185">Reference proteome</keyword>
<evidence type="ECO:0000256" key="2">
    <source>
        <dbReference type="ARBA" id="ARBA00023015"/>
    </source>
</evidence>
<evidence type="ECO:0000259" key="5">
    <source>
        <dbReference type="Pfam" id="PF04542"/>
    </source>
</evidence>
<dbReference type="Pfam" id="PF04542">
    <property type="entry name" value="Sigma70_r2"/>
    <property type="match status" value="1"/>
</dbReference>
<feature type="domain" description="RNA polymerase sigma factor 70 region 4 type 2" evidence="6">
    <location>
        <begin position="118"/>
        <end position="169"/>
    </location>
</feature>
<dbReference type="Proteomes" id="UP001501508">
    <property type="component" value="Unassembled WGS sequence"/>
</dbReference>
<evidence type="ECO:0000256" key="1">
    <source>
        <dbReference type="ARBA" id="ARBA00010641"/>
    </source>
</evidence>
<dbReference type="Gene3D" id="1.10.1740.10">
    <property type="match status" value="1"/>
</dbReference>